<organism evidence="1 2">
    <name type="scientific">Vespula squamosa</name>
    <name type="common">Southern yellow jacket</name>
    <name type="synonym">Wasp</name>
    <dbReference type="NCBI Taxonomy" id="30214"/>
    <lineage>
        <taxon>Eukaryota</taxon>
        <taxon>Metazoa</taxon>
        <taxon>Ecdysozoa</taxon>
        <taxon>Arthropoda</taxon>
        <taxon>Hexapoda</taxon>
        <taxon>Insecta</taxon>
        <taxon>Pterygota</taxon>
        <taxon>Neoptera</taxon>
        <taxon>Endopterygota</taxon>
        <taxon>Hymenoptera</taxon>
        <taxon>Apocrita</taxon>
        <taxon>Aculeata</taxon>
        <taxon>Vespoidea</taxon>
        <taxon>Vespidae</taxon>
        <taxon>Vespinae</taxon>
        <taxon>Vespula</taxon>
    </lineage>
</organism>
<dbReference type="AlphaFoldDB" id="A0ABD2BDK5"/>
<accession>A0ABD2BDK5</accession>
<gene>
    <name evidence="1" type="ORF">V1478_005182</name>
</gene>
<dbReference type="EMBL" id="JAUDFV010000110">
    <property type="protein sequence ID" value="KAL2730769.1"/>
    <property type="molecule type" value="Genomic_DNA"/>
</dbReference>
<evidence type="ECO:0000313" key="1">
    <source>
        <dbReference type="EMBL" id="KAL2730769.1"/>
    </source>
</evidence>
<name>A0ABD2BDK5_VESSQ</name>
<reference evidence="1 2" key="1">
    <citation type="journal article" date="2024" name="Ann. Entomol. Soc. Am.">
        <title>Genomic analyses of the southern and eastern yellowjacket wasps (Hymenoptera: Vespidae) reveal evolutionary signatures of social life.</title>
        <authorList>
            <person name="Catto M.A."/>
            <person name="Caine P.B."/>
            <person name="Orr S.E."/>
            <person name="Hunt B.G."/>
            <person name="Goodisman M.A.D."/>
        </authorList>
    </citation>
    <scope>NUCLEOTIDE SEQUENCE [LARGE SCALE GENOMIC DNA]</scope>
    <source>
        <strain evidence="1">233</strain>
        <tissue evidence="1">Head and thorax</tissue>
    </source>
</reference>
<sequence length="65" mass="7825">MDRTNTYSETKNIWTYRDNNSENKGIYSEFSEDKKPQLALPITYIFIRRKGRINMRRKGGDEETF</sequence>
<comment type="caution">
    <text evidence="1">The sequence shown here is derived from an EMBL/GenBank/DDBJ whole genome shotgun (WGS) entry which is preliminary data.</text>
</comment>
<proteinExistence type="predicted"/>
<protein>
    <submittedName>
        <fullName evidence="1">Uncharacterized protein</fullName>
    </submittedName>
</protein>
<dbReference type="Proteomes" id="UP001607302">
    <property type="component" value="Unassembled WGS sequence"/>
</dbReference>
<evidence type="ECO:0000313" key="2">
    <source>
        <dbReference type="Proteomes" id="UP001607302"/>
    </source>
</evidence>
<keyword evidence="2" id="KW-1185">Reference proteome</keyword>